<dbReference type="PANTHER" id="PTHR30528">
    <property type="entry name" value="CYTOPLASMIC PROTEIN"/>
    <property type="match status" value="1"/>
</dbReference>
<reference evidence="1 2" key="1">
    <citation type="submission" date="2017-06" db="EMBL/GenBank/DDBJ databases">
        <title>Novel microbial phyla capable of carbon fixation and sulfur reduction in deep-sea sediments.</title>
        <authorList>
            <person name="Huang J."/>
            <person name="Baker B."/>
            <person name="Wang Y."/>
        </authorList>
    </citation>
    <scope>NUCLEOTIDE SEQUENCE [LARGE SCALE GENOMIC DNA]</scope>
    <source>
        <strain evidence="1">B3_TA06</strain>
    </source>
</reference>
<proteinExistence type="predicted"/>
<organism evidence="1 2">
    <name type="scientific">candidate division TA06 bacterium B3_TA06</name>
    <dbReference type="NCBI Taxonomy" id="2012487"/>
    <lineage>
        <taxon>Bacteria</taxon>
        <taxon>Bacteria division TA06</taxon>
    </lineage>
</organism>
<dbReference type="AlphaFoldDB" id="A0A532V7H5"/>
<protein>
    <recommendedName>
        <fullName evidence="3">Winged helix-turn-helix domain-containing protein</fullName>
    </recommendedName>
</protein>
<accession>A0A532V7H5</accession>
<evidence type="ECO:0000313" key="2">
    <source>
        <dbReference type="Proteomes" id="UP000317778"/>
    </source>
</evidence>
<comment type="caution">
    <text evidence="1">The sequence shown here is derived from an EMBL/GenBank/DDBJ whole genome shotgun (WGS) entry which is preliminary data.</text>
</comment>
<dbReference type="Pfam" id="PF06224">
    <property type="entry name" value="AlkZ-like"/>
    <property type="match status" value="1"/>
</dbReference>
<sequence>MARFRVKRALCAHGIATQREILDHLHISSKEKVPDALDEMVDSGEVVQVEIVGLEGINYYVLSDVLRNASRLSKRKPRLHLLSPFDNLIIHRPRTEQLFGFSYSLECYTPPAKRRFGYFCLPILWGEQFVGRLDPKADRKQKTLVVRNLVFEEGFKHYEGILHSLAEKLKALASFNRCEKVLIEQTMPGKVKTHLSRTLRL</sequence>
<name>A0A532V7H5_UNCT6</name>
<dbReference type="InterPro" id="IPR009351">
    <property type="entry name" value="AlkZ-like"/>
</dbReference>
<dbReference type="EMBL" id="NJBO01000006">
    <property type="protein sequence ID" value="TKJ43139.1"/>
    <property type="molecule type" value="Genomic_DNA"/>
</dbReference>
<evidence type="ECO:0008006" key="3">
    <source>
        <dbReference type="Google" id="ProtNLM"/>
    </source>
</evidence>
<evidence type="ECO:0000313" key="1">
    <source>
        <dbReference type="EMBL" id="TKJ43139.1"/>
    </source>
</evidence>
<dbReference type="Proteomes" id="UP000317778">
    <property type="component" value="Unassembled WGS sequence"/>
</dbReference>
<dbReference type="PANTHER" id="PTHR30528:SF0">
    <property type="entry name" value="CYTOPLASMIC PROTEIN"/>
    <property type="match status" value="1"/>
</dbReference>
<gene>
    <name evidence="1" type="ORF">CEE36_05155</name>
</gene>